<dbReference type="SMART" id="SM00530">
    <property type="entry name" value="HTH_XRE"/>
    <property type="match status" value="1"/>
</dbReference>
<dbReference type="HOGENOM" id="CLU_1211974_0_0_0"/>
<evidence type="ECO:0000259" key="3">
    <source>
        <dbReference type="PROSITE" id="PS50943"/>
    </source>
</evidence>
<proteinExistence type="predicted"/>
<dbReference type="GO" id="GO:0003677">
    <property type="term" value="F:DNA binding"/>
    <property type="evidence" value="ECO:0007669"/>
    <property type="project" value="UniProtKB-KW"/>
</dbReference>
<dbReference type="Proteomes" id="UP000030700">
    <property type="component" value="Unassembled WGS sequence"/>
</dbReference>
<evidence type="ECO:0000313" key="5">
    <source>
        <dbReference type="Proteomes" id="UP000030700"/>
    </source>
</evidence>
<organism evidence="4">
    <name type="scientific">Candidatus Moduliflexus flocculans</name>
    <dbReference type="NCBI Taxonomy" id="1499966"/>
    <lineage>
        <taxon>Bacteria</taxon>
        <taxon>Candidatus Moduliflexota</taxon>
        <taxon>Candidatus Moduliflexia</taxon>
        <taxon>Candidatus Moduliflexales</taxon>
        <taxon>Candidatus Moduliflexaceae</taxon>
    </lineage>
</organism>
<dbReference type="InterPro" id="IPR001387">
    <property type="entry name" value="Cro/C1-type_HTH"/>
</dbReference>
<dbReference type="GO" id="GO:0009190">
    <property type="term" value="P:cyclic nucleotide biosynthetic process"/>
    <property type="evidence" value="ECO:0007669"/>
    <property type="project" value="InterPro"/>
</dbReference>
<dbReference type="SUPFAM" id="SSF47413">
    <property type="entry name" value="lambda repressor-like DNA-binding domains"/>
    <property type="match status" value="1"/>
</dbReference>
<evidence type="ECO:0000259" key="2">
    <source>
        <dbReference type="PROSITE" id="PS50125"/>
    </source>
</evidence>
<dbReference type="CDD" id="cd07302">
    <property type="entry name" value="CHD"/>
    <property type="match status" value="1"/>
</dbReference>
<keyword evidence="5" id="KW-1185">Reference proteome</keyword>
<dbReference type="SUPFAM" id="SSF55073">
    <property type="entry name" value="Nucleotide cyclase"/>
    <property type="match status" value="1"/>
</dbReference>
<evidence type="ECO:0000313" key="4">
    <source>
        <dbReference type="EMBL" id="GAK53002.1"/>
    </source>
</evidence>
<dbReference type="Gene3D" id="1.10.260.40">
    <property type="entry name" value="lambda repressor-like DNA-binding domains"/>
    <property type="match status" value="1"/>
</dbReference>
<dbReference type="AlphaFoldDB" id="A0A0S6W485"/>
<feature type="domain" description="HTH cro/C1-type" evidence="3">
    <location>
        <begin position="11"/>
        <end position="65"/>
    </location>
</feature>
<dbReference type="GO" id="GO:0004016">
    <property type="term" value="F:adenylate cyclase activity"/>
    <property type="evidence" value="ECO:0007669"/>
    <property type="project" value="UniProtKB-ARBA"/>
</dbReference>
<dbReference type="GO" id="GO:0035556">
    <property type="term" value="P:intracellular signal transduction"/>
    <property type="evidence" value="ECO:0007669"/>
    <property type="project" value="InterPro"/>
</dbReference>
<dbReference type="STRING" id="1499966.U14_04261"/>
<dbReference type="CDD" id="cd00093">
    <property type="entry name" value="HTH_XRE"/>
    <property type="match status" value="1"/>
</dbReference>
<evidence type="ECO:0008006" key="6">
    <source>
        <dbReference type="Google" id="ProtNLM"/>
    </source>
</evidence>
<reference evidence="4" key="1">
    <citation type="journal article" date="2015" name="PeerJ">
        <title>First genomic representation of candidate bacterial phylum KSB3 points to enhanced environmental sensing as a trigger of wastewater bulking.</title>
        <authorList>
            <person name="Sekiguchi Y."/>
            <person name="Ohashi A."/>
            <person name="Parks D.H."/>
            <person name="Yamauchi T."/>
            <person name="Tyson G.W."/>
            <person name="Hugenholtz P."/>
        </authorList>
    </citation>
    <scope>NUCLEOTIDE SEQUENCE [LARGE SCALE GENOMIC DNA]</scope>
</reference>
<keyword evidence="1" id="KW-0238">DNA-binding</keyword>
<dbReference type="PROSITE" id="PS50125">
    <property type="entry name" value="GUANYLATE_CYCLASE_2"/>
    <property type="match status" value="1"/>
</dbReference>
<dbReference type="InterPro" id="IPR010982">
    <property type="entry name" value="Lambda_DNA-bd_dom_sf"/>
</dbReference>
<dbReference type="PANTHER" id="PTHR46558">
    <property type="entry name" value="TRACRIPTIONAL REGULATORY PROTEIN-RELATED-RELATED"/>
    <property type="match status" value="1"/>
</dbReference>
<protein>
    <recommendedName>
        <fullName evidence="6">Transcriptional regulator, XRE family</fullName>
    </recommendedName>
</protein>
<feature type="domain" description="Guanylate cyclase" evidence="2">
    <location>
        <begin position="79"/>
        <end position="194"/>
    </location>
</feature>
<dbReference type="PANTHER" id="PTHR46558:SF11">
    <property type="entry name" value="HTH-TYPE TRANSCRIPTIONAL REGULATOR XRE"/>
    <property type="match status" value="1"/>
</dbReference>
<evidence type="ECO:0000256" key="1">
    <source>
        <dbReference type="ARBA" id="ARBA00023125"/>
    </source>
</evidence>
<sequence>MLINETVGHQIRERREKLRLKQHDIANALQVSPQAVSKWERGENAPDISLLAPLARLLGVSTDTLLGYHEQPPDVFEASVYFAMVDGYAVKSQHLPPKTVATWANGFFFQVTEAVLHYNGVPLKYMGDTFLGFFSGADHQHRAVQAAFLAQSVVSTALTIALHSGEIYLGAIGHPEYARPDIMGETVNLAFLILEWAARHQAHHIIATSTILNHLPTDIATGTPSLLTLRGVGESIEVRQLFRQTSS</sequence>
<gene>
    <name evidence="4" type="ORF">U14_04261</name>
</gene>
<dbReference type="EMBL" id="DF820459">
    <property type="protein sequence ID" value="GAK53002.1"/>
    <property type="molecule type" value="Genomic_DNA"/>
</dbReference>
<dbReference type="InterPro" id="IPR001054">
    <property type="entry name" value="A/G_cyclase"/>
</dbReference>
<dbReference type="InterPro" id="IPR029787">
    <property type="entry name" value="Nucleotide_cyclase"/>
</dbReference>
<accession>A0A0S6W485</accession>
<name>A0A0S6W485_9BACT</name>
<dbReference type="Gene3D" id="3.30.70.1230">
    <property type="entry name" value="Nucleotide cyclase"/>
    <property type="match status" value="1"/>
</dbReference>
<dbReference type="Pfam" id="PF01381">
    <property type="entry name" value="HTH_3"/>
    <property type="match status" value="1"/>
</dbReference>
<dbReference type="PROSITE" id="PS50943">
    <property type="entry name" value="HTH_CROC1"/>
    <property type="match status" value="1"/>
</dbReference>